<comment type="caution">
    <text evidence="1">The sequence shown here is derived from an EMBL/GenBank/DDBJ whole genome shotgun (WGS) entry which is preliminary data.</text>
</comment>
<dbReference type="AlphaFoldDB" id="A0A2J8PRB3"/>
<reference evidence="1 2" key="1">
    <citation type="submission" date="2017-12" db="EMBL/GenBank/DDBJ databases">
        <title>High-resolution comparative analysis of great ape genomes.</title>
        <authorList>
            <person name="Pollen A."/>
            <person name="Hastie A."/>
            <person name="Hormozdiari F."/>
            <person name="Dougherty M."/>
            <person name="Liu R."/>
            <person name="Chaisson M."/>
            <person name="Hoppe E."/>
            <person name="Hill C."/>
            <person name="Pang A."/>
            <person name="Hillier L."/>
            <person name="Baker C."/>
            <person name="Armstrong J."/>
            <person name="Shendure J."/>
            <person name="Paten B."/>
            <person name="Wilson R."/>
            <person name="Chao H."/>
            <person name="Schneider V."/>
            <person name="Ventura M."/>
            <person name="Kronenberg Z."/>
            <person name="Murali S."/>
            <person name="Gordon D."/>
            <person name="Cantsilieris S."/>
            <person name="Munson K."/>
            <person name="Nelson B."/>
            <person name="Raja A."/>
            <person name="Underwood J."/>
            <person name="Diekhans M."/>
            <person name="Fiddes I."/>
            <person name="Haussler D."/>
            <person name="Eichler E."/>
        </authorList>
    </citation>
    <scope>NUCLEOTIDE SEQUENCE [LARGE SCALE GENOMIC DNA]</scope>
    <source>
        <strain evidence="1">Yerkes chimp pedigree #C0471</strain>
    </source>
</reference>
<dbReference type="Proteomes" id="UP000236370">
    <property type="component" value="Unassembled WGS sequence"/>
</dbReference>
<protein>
    <submittedName>
        <fullName evidence="1">NFE2L2 isoform 1</fullName>
    </submittedName>
</protein>
<dbReference type="SMR" id="A0A2J8PRB3"/>
<accession>A0A2J8PRB3</accession>
<feature type="non-terminal residue" evidence="1">
    <location>
        <position position="1"/>
    </location>
</feature>
<organism evidence="1 2">
    <name type="scientific">Pan troglodytes</name>
    <name type="common">Chimpanzee</name>
    <dbReference type="NCBI Taxonomy" id="9598"/>
    <lineage>
        <taxon>Eukaryota</taxon>
        <taxon>Metazoa</taxon>
        <taxon>Chordata</taxon>
        <taxon>Craniata</taxon>
        <taxon>Vertebrata</taxon>
        <taxon>Euteleostomi</taxon>
        <taxon>Mammalia</taxon>
        <taxon>Eutheria</taxon>
        <taxon>Euarchontoglires</taxon>
        <taxon>Primates</taxon>
        <taxon>Haplorrhini</taxon>
        <taxon>Catarrhini</taxon>
        <taxon>Hominidae</taxon>
        <taxon>Pan</taxon>
    </lineage>
</organism>
<evidence type="ECO:0000313" key="1">
    <source>
        <dbReference type="EMBL" id="PNI86558.1"/>
    </source>
</evidence>
<proteinExistence type="predicted"/>
<dbReference type="EMBL" id="NBAG03000211">
    <property type="protein sequence ID" value="PNI86558.1"/>
    <property type="molecule type" value="Genomic_DNA"/>
</dbReference>
<evidence type="ECO:0000313" key="2">
    <source>
        <dbReference type="Proteomes" id="UP000236370"/>
    </source>
</evidence>
<sequence>TSVAQVAPVDLDGMQQDIEQVWEELLSIPELQWRQGFTMLTRVVWNS</sequence>
<name>A0A2J8PRB3_PANTR</name>
<gene>
    <name evidence="1" type="ORF">CK820_G0001593</name>
</gene>